<evidence type="ECO:0000256" key="1">
    <source>
        <dbReference type="SAM" id="MobiDB-lite"/>
    </source>
</evidence>
<comment type="caution">
    <text evidence="4">The sequence shown here is derived from an EMBL/GenBank/DDBJ whole genome shotgun (WGS) entry which is preliminary data.</text>
</comment>
<sequence length="408" mass="44142">MRSRILASLLVPLAVAPAWTAHAQQQDAQEEEPQQVSPETEGQDISDDAAERPTSVQLPPGAPQGRESAPGQVHTVEGGDTLWDLSQRYLGSPWYWPKVWSYNPQIANPHWIYPGNNVKFFPGGEEVPSRVEAGDLPSDDVQAPQDVSGGSLVSVVGKIGYDPSSSRPVTTKGFVTAKELDEAGRIEGSTSEALMLSAPEKVYLRFKKRGAAKVGDRYVIFHTVEPVKHPVTGARAGFLTELLGTVQVVAINNDIVTARITETWDPIERGNYVGPSSERLSERVSPKPNAKEIPGYVLTPMTPGQTLLGEHHFIVVDRGTADGVQVGNVFTIERKGDPSLDVLGRSDVRMGDAGKSKQGAYPWEGVAQCMVTEVRERTSNCILTRSLVEVSAGDRATMRKDGAPTASR</sequence>
<dbReference type="PROSITE" id="PS51782">
    <property type="entry name" value="LYSM"/>
    <property type="match status" value="1"/>
</dbReference>
<dbReference type="OrthoDB" id="9765158at2"/>
<dbReference type="Proteomes" id="UP000273405">
    <property type="component" value="Unassembled WGS sequence"/>
</dbReference>
<feature type="domain" description="LysM" evidence="3">
    <location>
        <begin position="72"/>
        <end position="120"/>
    </location>
</feature>
<dbReference type="Pfam" id="PF01476">
    <property type="entry name" value="LysM"/>
    <property type="match status" value="1"/>
</dbReference>
<accession>A0A3A8MQB9</accession>
<gene>
    <name evidence="4" type="ORF">D7X12_37985</name>
</gene>
<evidence type="ECO:0000313" key="4">
    <source>
        <dbReference type="EMBL" id="RKH31861.1"/>
    </source>
</evidence>
<proteinExistence type="predicted"/>
<dbReference type="AlphaFoldDB" id="A0A3A8MQB9"/>
<feature type="region of interest" description="Disordered" evidence="1">
    <location>
        <begin position="20"/>
        <end position="77"/>
    </location>
</feature>
<evidence type="ECO:0000259" key="3">
    <source>
        <dbReference type="PROSITE" id="PS51782"/>
    </source>
</evidence>
<evidence type="ECO:0000313" key="5">
    <source>
        <dbReference type="Proteomes" id="UP000273405"/>
    </source>
</evidence>
<evidence type="ECO:0000256" key="2">
    <source>
        <dbReference type="SAM" id="SignalP"/>
    </source>
</evidence>
<dbReference type="EMBL" id="RAWG01000437">
    <property type="protein sequence ID" value="RKH31861.1"/>
    <property type="molecule type" value="Genomic_DNA"/>
</dbReference>
<dbReference type="SUPFAM" id="SSF54106">
    <property type="entry name" value="LysM domain"/>
    <property type="match status" value="1"/>
</dbReference>
<keyword evidence="5" id="KW-1185">Reference proteome</keyword>
<dbReference type="Gene3D" id="3.10.350.10">
    <property type="entry name" value="LysM domain"/>
    <property type="match status" value="1"/>
</dbReference>
<reference evidence="5" key="1">
    <citation type="submission" date="2018-09" db="EMBL/GenBank/DDBJ databases">
        <authorList>
            <person name="Livingstone P.G."/>
            <person name="Whitworth D.E."/>
        </authorList>
    </citation>
    <scope>NUCLEOTIDE SEQUENCE [LARGE SCALE GENOMIC DNA]</scope>
    <source>
        <strain evidence="5">CA040B</strain>
    </source>
</reference>
<feature type="signal peptide" evidence="2">
    <location>
        <begin position="1"/>
        <end position="23"/>
    </location>
</feature>
<keyword evidence="2" id="KW-0732">Signal</keyword>
<dbReference type="InterPro" id="IPR036779">
    <property type="entry name" value="LysM_dom_sf"/>
</dbReference>
<name>A0A3A8MQB9_9BACT</name>
<dbReference type="InterPro" id="IPR052196">
    <property type="entry name" value="Bact_Kbp"/>
</dbReference>
<dbReference type="CDD" id="cd00118">
    <property type="entry name" value="LysM"/>
    <property type="match status" value="1"/>
</dbReference>
<dbReference type="PANTHER" id="PTHR34700:SF4">
    <property type="entry name" value="PHAGE-LIKE ELEMENT PBSX PROTEIN XKDP"/>
    <property type="match status" value="1"/>
</dbReference>
<dbReference type="InterPro" id="IPR018392">
    <property type="entry name" value="LysM"/>
</dbReference>
<dbReference type="RefSeq" id="WP_120630062.1">
    <property type="nucleotide sequence ID" value="NZ_RAWG01000437.1"/>
</dbReference>
<dbReference type="PANTHER" id="PTHR34700">
    <property type="entry name" value="POTASSIUM BINDING PROTEIN KBP"/>
    <property type="match status" value="1"/>
</dbReference>
<protein>
    <submittedName>
        <fullName evidence="4">LysM peptidoglycan-binding domain-containing protein</fullName>
    </submittedName>
</protein>
<organism evidence="4 5">
    <name type="scientific">Corallococcus sicarius</name>
    <dbReference type="NCBI Taxonomy" id="2316726"/>
    <lineage>
        <taxon>Bacteria</taxon>
        <taxon>Pseudomonadati</taxon>
        <taxon>Myxococcota</taxon>
        <taxon>Myxococcia</taxon>
        <taxon>Myxococcales</taxon>
        <taxon>Cystobacterineae</taxon>
        <taxon>Myxococcaceae</taxon>
        <taxon>Corallococcus</taxon>
    </lineage>
</organism>
<feature type="chain" id="PRO_5017381531" evidence="2">
    <location>
        <begin position="24"/>
        <end position="408"/>
    </location>
</feature>